<keyword evidence="4" id="KW-0159">Chromosome partition</keyword>
<keyword evidence="7" id="KW-0233">DNA recombination</keyword>
<evidence type="ECO:0000313" key="14">
    <source>
        <dbReference type="Proteomes" id="UP000031937"/>
    </source>
</evidence>
<keyword evidence="5" id="KW-0229">DNA integration</keyword>
<dbReference type="InterPro" id="IPR044068">
    <property type="entry name" value="CB"/>
</dbReference>
<dbReference type="PROSITE" id="PS51900">
    <property type="entry name" value="CB"/>
    <property type="match status" value="1"/>
</dbReference>
<dbReference type="PANTHER" id="PTHR30349">
    <property type="entry name" value="PHAGE INTEGRASE-RELATED"/>
    <property type="match status" value="1"/>
</dbReference>
<evidence type="ECO:0000259" key="10">
    <source>
        <dbReference type="PROSITE" id="PS51898"/>
    </source>
</evidence>
<name>A0A0C3R577_9PORP</name>
<evidence type="ECO:0000313" key="13">
    <source>
        <dbReference type="EMBL" id="KIO44775.1"/>
    </source>
</evidence>
<dbReference type="Proteomes" id="UP000031937">
    <property type="component" value="Unassembled WGS sequence"/>
</dbReference>
<dbReference type="PROSITE" id="PS51898">
    <property type="entry name" value="TYR_RECOMBINASE"/>
    <property type="match status" value="1"/>
</dbReference>
<protein>
    <submittedName>
        <fullName evidence="13">Recombinase XerC</fullName>
    </submittedName>
</protein>
<dbReference type="Pfam" id="PF02899">
    <property type="entry name" value="Phage_int_SAM_1"/>
    <property type="match status" value="1"/>
</dbReference>
<keyword evidence="8" id="KW-0131">Cell cycle</keyword>
<evidence type="ECO:0000313" key="15">
    <source>
        <dbReference type="Proteomes" id="UP000031980"/>
    </source>
</evidence>
<keyword evidence="6 9" id="KW-0238">DNA-binding</keyword>
<dbReference type="GO" id="GO:0007059">
    <property type="term" value="P:chromosome segregation"/>
    <property type="evidence" value="ECO:0007669"/>
    <property type="project" value="UniProtKB-KW"/>
</dbReference>
<keyword evidence="3" id="KW-0132">Cell division</keyword>
<reference evidence="12 14" key="2">
    <citation type="submission" date="2014-07" db="EMBL/GenBank/DDBJ databases">
        <title>Porphyromonadaceae bacterium OUH 334697 = ATCC BAA-2682 = DSM 28341 draft genome.</title>
        <authorList>
            <person name="Sydenham T.V."/>
            <person name="Hasman H."/>
            <person name="Justesen U.S."/>
        </authorList>
    </citation>
    <scope>NUCLEOTIDE SEQUENCE [LARGE SCALE GENOMIC DNA]</scope>
    <source>
        <strain evidence="12 14">OUH 334697</strain>
    </source>
</reference>
<dbReference type="GO" id="GO:0005737">
    <property type="term" value="C:cytoplasm"/>
    <property type="evidence" value="ECO:0007669"/>
    <property type="project" value="UniProtKB-SubCell"/>
</dbReference>
<sequence length="300" mass="34393">MQLQAFLNYLGRVKRYSPRTIKAYQMDLRQFFDYCKLSDSEEDILKITTKLVRGWLMAEMSGSMRKVETGEKLKGTSGKRKLSSLKAFFRFLLKEGVLEVNPAEGISGPKTAKRLPVFVKEEEMAAVLNVEKEDFPCLRDWLILLMAYDTGMRRSEIVGLKVSDVDFSRRCIRVTGKGNKQREIPVVNELEKAMAHYLERRREVVIQEHGFFFVTDKGLPIYDKFVYRLVTAKLSNDTTLSKRSPHVLRHSFATHLLNNGASIEGIRELLGHSSLAATQVYTHNSVESMLKIFKQAHPRA</sequence>
<dbReference type="InterPro" id="IPR002104">
    <property type="entry name" value="Integrase_catalytic"/>
</dbReference>
<evidence type="ECO:0000313" key="12">
    <source>
        <dbReference type="EMBL" id="KIO43060.1"/>
    </source>
</evidence>
<evidence type="ECO:0000256" key="5">
    <source>
        <dbReference type="ARBA" id="ARBA00022908"/>
    </source>
</evidence>
<dbReference type="GO" id="GO:0006310">
    <property type="term" value="P:DNA recombination"/>
    <property type="evidence" value="ECO:0007669"/>
    <property type="project" value="UniProtKB-KW"/>
</dbReference>
<reference evidence="13 15" key="1">
    <citation type="submission" date="2014-07" db="EMBL/GenBank/DDBJ databases">
        <title>Porphyromonadaceae bacterium OUH 308042 = ATCC BAA-2681 = DSM 28342 draft genome.</title>
        <authorList>
            <person name="Sydenham T.V."/>
            <person name="Hasman H."/>
            <person name="Justensen U.S."/>
        </authorList>
    </citation>
    <scope>NUCLEOTIDE SEQUENCE [LARGE SCALE GENOMIC DNA]</scope>
    <source>
        <strain evidence="13 15">OUH 308042</strain>
    </source>
</reference>
<evidence type="ECO:0000256" key="9">
    <source>
        <dbReference type="PROSITE-ProRule" id="PRU01248"/>
    </source>
</evidence>
<dbReference type="Pfam" id="PF00589">
    <property type="entry name" value="Phage_integrase"/>
    <property type="match status" value="1"/>
</dbReference>
<dbReference type="GO" id="GO:0015074">
    <property type="term" value="P:DNA integration"/>
    <property type="evidence" value="ECO:0007669"/>
    <property type="project" value="UniProtKB-KW"/>
</dbReference>
<feature type="domain" description="Tyr recombinase" evidence="10">
    <location>
        <begin position="114"/>
        <end position="294"/>
    </location>
</feature>
<dbReference type="OrthoDB" id="9801717at2"/>
<gene>
    <name evidence="13" type="ORF">BA92_07040</name>
    <name evidence="12" type="ORF">IE90_12640</name>
</gene>
<evidence type="ECO:0000256" key="7">
    <source>
        <dbReference type="ARBA" id="ARBA00023172"/>
    </source>
</evidence>
<organism evidence="13 15">
    <name type="scientific">Sanguibacteroides justesenii</name>
    <dbReference type="NCBI Taxonomy" id="1547597"/>
    <lineage>
        <taxon>Bacteria</taxon>
        <taxon>Pseudomonadati</taxon>
        <taxon>Bacteroidota</taxon>
        <taxon>Bacteroidia</taxon>
        <taxon>Bacteroidales</taxon>
        <taxon>Porphyromonadaceae</taxon>
        <taxon>Sanguibacteroides</taxon>
    </lineage>
</organism>
<comment type="subcellular location">
    <subcellularLocation>
        <location evidence="1">Cytoplasm</location>
    </subcellularLocation>
</comment>
<dbReference type="PANTHER" id="PTHR30349:SF77">
    <property type="entry name" value="TYROSINE RECOMBINASE XERC"/>
    <property type="match status" value="1"/>
</dbReference>
<dbReference type="InterPro" id="IPR011010">
    <property type="entry name" value="DNA_brk_join_enz"/>
</dbReference>
<dbReference type="AlphaFoldDB" id="A0A0C3R577"/>
<evidence type="ECO:0000256" key="3">
    <source>
        <dbReference type="ARBA" id="ARBA00022618"/>
    </source>
</evidence>
<dbReference type="EMBL" id="JPIT01000032">
    <property type="protein sequence ID" value="KIO43060.1"/>
    <property type="molecule type" value="Genomic_DNA"/>
</dbReference>
<evidence type="ECO:0000256" key="4">
    <source>
        <dbReference type="ARBA" id="ARBA00022829"/>
    </source>
</evidence>
<accession>A0A0C3R577</accession>
<proteinExistence type="predicted"/>
<evidence type="ECO:0000256" key="6">
    <source>
        <dbReference type="ARBA" id="ARBA00023125"/>
    </source>
</evidence>
<evidence type="ECO:0000256" key="1">
    <source>
        <dbReference type="ARBA" id="ARBA00004496"/>
    </source>
</evidence>
<dbReference type="EMBL" id="JPIU01000038">
    <property type="protein sequence ID" value="KIO44775.1"/>
    <property type="molecule type" value="Genomic_DNA"/>
</dbReference>
<feature type="domain" description="Core-binding (CB)" evidence="11">
    <location>
        <begin position="1"/>
        <end position="93"/>
    </location>
</feature>
<dbReference type="InterPro" id="IPR050090">
    <property type="entry name" value="Tyrosine_recombinase_XerCD"/>
</dbReference>
<dbReference type="Proteomes" id="UP000031980">
    <property type="component" value="Unassembled WGS sequence"/>
</dbReference>
<dbReference type="Gene3D" id="1.10.150.130">
    <property type="match status" value="1"/>
</dbReference>
<dbReference type="GO" id="GO:0003677">
    <property type="term" value="F:DNA binding"/>
    <property type="evidence" value="ECO:0007669"/>
    <property type="project" value="UniProtKB-UniRule"/>
</dbReference>
<keyword evidence="15" id="KW-1185">Reference proteome</keyword>
<dbReference type="InterPro" id="IPR004107">
    <property type="entry name" value="Integrase_SAM-like_N"/>
</dbReference>
<dbReference type="InterPro" id="IPR010998">
    <property type="entry name" value="Integrase_recombinase_N"/>
</dbReference>
<dbReference type="Gene3D" id="1.10.443.10">
    <property type="entry name" value="Intergrase catalytic core"/>
    <property type="match status" value="1"/>
</dbReference>
<evidence type="ECO:0000256" key="8">
    <source>
        <dbReference type="ARBA" id="ARBA00023306"/>
    </source>
</evidence>
<dbReference type="SUPFAM" id="SSF56349">
    <property type="entry name" value="DNA breaking-rejoining enzymes"/>
    <property type="match status" value="1"/>
</dbReference>
<keyword evidence="2" id="KW-0963">Cytoplasm</keyword>
<dbReference type="GO" id="GO:0051301">
    <property type="term" value="P:cell division"/>
    <property type="evidence" value="ECO:0007669"/>
    <property type="project" value="UniProtKB-KW"/>
</dbReference>
<evidence type="ECO:0000256" key="2">
    <source>
        <dbReference type="ARBA" id="ARBA00022490"/>
    </source>
</evidence>
<evidence type="ECO:0000259" key="11">
    <source>
        <dbReference type="PROSITE" id="PS51900"/>
    </source>
</evidence>
<dbReference type="InterPro" id="IPR013762">
    <property type="entry name" value="Integrase-like_cat_sf"/>
</dbReference>
<comment type="caution">
    <text evidence="13">The sequence shown here is derived from an EMBL/GenBank/DDBJ whole genome shotgun (WGS) entry which is preliminary data.</text>
</comment>